<keyword evidence="3" id="KW-0677">Repeat</keyword>
<dbReference type="Proteomes" id="UP001054945">
    <property type="component" value="Unassembled WGS sequence"/>
</dbReference>
<keyword evidence="5" id="KW-0862">Zinc</keyword>
<gene>
    <name evidence="9" type="primary">AVEN_201757_1</name>
    <name evidence="9" type="ORF">CEXT_335041</name>
</gene>
<proteinExistence type="predicted"/>
<dbReference type="Gene3D" id="3.30.160.60">
    <property type="entry name" value="Classic Zinc Finger"/>
    <property type="match status" value="1"/>
</dbReference>
<name>A0AAV4NBV8_CAEEX</name>
<evidence type="ECO:0000256" key="6">
    <source>
        <dbReference type="ARBA" id="ARBA00023242"/>
    </source>
</evidence>
<dbReference type="GO" id="GO:0008270">
    <property type="term" value="F:zinc ion binding"/>
    <property type="evidence" value="ECO:0007669"/>
    <property type="project" value="UniProtKB-KW"/>
</dbReference>
<keyword evidence="10" id="KW-1185">Reference proteome</keyword>
<dbReference type="GO" id="GO:0000981">
    <property type="term" value="F:DNA-binding transcription factor activity, RNA polymerase II-specific"/>
    <property type="evidence" value="ECO:0007669"/>
    <property type="project" value="TreeGrafter"/>
</dbReference>
<evidence type="ECO:0000256" key="1">
    <source>
        <dbReference type="ARBA" id="ARBA00004123"/>
    </source>
</evidence>
<dbReference type="SMART" id="SM00355">
    <property type="entry name" value="ZnF_C2H2"/>
    <property type="match status" value="3"/>
</dbReference>
<dbReference type="PANTHER" id="PTHR23226">
    <property type="entry name" value="ZINC FINGER AND SCAN DOMAIN-CONTAINING"/>
    <property type="match status" value="1"/>
</dbReference>
<keyword evidence="4 7" id="KW-0863">Zinc-finger</keyword>
<evidence type="ECO:0000256" key="5">
    <source>
        <dbReference type="ARBA" id="ARBA00022833"/>
    </source>
</evidence>
<dbReference type="EMBL" id="BPLR01003075">
    <property type="protein sequence ID" value="GIX80939.1"/>
    <property type="molecule type" value="Genomic_DNA"/>
</dbReference>
<dbReference type="InterPro" id="IPR013087">
    <property type="entry name" value="Znf_C2H2_type"/>
</dbReference>
<dbReference type="PANTHER" id="PTHR23226:SF416">
    <property type="entry name" value="FI01424P"/>
    <property type="match status" value="1"/>
</dbReference>
<evidence type="ECO:0000313" key="9">
    <source>
        <dbReference type="EMBL" id="GIX80939.1"/>
    </source>
</evidence>
<reference evidence="9 10" key="1">
    <citation type="submission" date="2021-06" db="EMBL/GenBank/DDBJ databases">
        <title>Caerostris extrusa draft genome.</title>
        <authorList>
            <person name="Kono N."/>
            <person name="Arakawa K."/>
        </authorList>
    </citation>
    <scope>NUCLEOTIDE SEQUENCE [LARGE SCALE GENOMIC DNA]</scope>
</reference>
<dbReference type="SUPFAM" id="SSF57667">
    <property type="entry name" value="beta-beta-alpha zinc fingers"/>
    <property type="match status" value="1"/>
</dbReference>
<organism evidence="9 10">
    <name type="scientific">Caerostris extrusa</name>
    <name type="common">Bark spider</name>
    <name type="synonym">Caerostris bankana</name>
    <dbReference type="NCBI Taxonomy" id="172846"/>
    <lineage>
        <taxon>Eukaryota</taxon>
        <taxon>Metazoa</taxon>
        <taxon>Ecdysozoa</taxon>
        <taxon>Arthropoda</taxon>
        <taxon>Chelicerata</taxon>
        <taxon>Arachnida</taxon>
        <taxon>Araneae</taxon>
        <taxon>Araneomorphae</taxon>
        <taxon>Entelegynae</taxon>
        <taxon>Araneoidea</taxon>
        <taxon>Araneidae</taxon>
        <taxon>Caerostris</taxon>
    </lineage>
</organism>
<protein>
    <recommendedName>
        <fullName evidence="8">C2H2-type domain-containing protein</fullName>
    </recommendedName>
</protein>
<accession>A0AAV4NBV8</accession>
<dbReference type="InterPro" id="IPR036236">
    <property type="entry name" value="Znf_C2H2_sf"/>
</dbReference>
<evidence type="ECO:0000256" key="2">
    <source>
        <dbReference type="ARBA" id="ARBA00022723"/>
    </source>
</evidence>
<keyword evidence="2" id="KW-0479">Metal-binding</keyword>
<keyword evidence="6" id="KW-0539">Nucleus</keyword>
<comment type="caution">
    <text evidence="9">The sequence shown here is derived from an EMBL/GenBank/DDBJ whole genome shotgun (WGS) entry which is preliminary data.</text>
</comment>
<feature type="domain" description="C2H2-type" evidence="8">
    <location>
        <begin position="78"/>
        <end position="106"/>
    </location>
</feature>
<evidence type="ECO:0000256" key="3">
    <source>
        <dbReference type="ARBA" id="ARBA00022737"/>
    </source>
</evidence>
<dbReference type="AlphaFoldDB" id="A0AAV4NBV8"/>
<evidence type="ECO:0000256" key="7">
    <source>
        <dbReference type="PROSITE-ProRule" id="PRU00042"/>
    </source>
</evidence>
<evidence type="ECO:0000259" key="8">
    <source>
        <dbReference type="PROSITE" id="PS50157"/>
    </source>
</evidence>
<feature type="domain" description="C2H2-type" evidence="8">
    <location>
        <begin position="50"/>
        <end position="77"/>
    </location>
</feature>
<dbReference type="PROSITE" id="PS50157">
    <property type="entry name" value="ZINC_FINGER_C2H2_2"/>
    <property type="match status" value="2"/>
</dbReference>
<comment type="subcellular location">
    <subcellularLocation>
        <location evidence="1">Nucleus</location>
    </subcellularLocation>
</comment>
<sequence>MSAHITIDLALDALTLESSPSCPSCDESFCYRYQLEWHYKWKHQADGKLFICSNCNGSFTDEQFFKAHVMTHGEDTSYVCEKCNSRFVTELQLTFHQIVKHGRNSKTKDPDVCPGFNNRETSLLEMDDIFLNAPVSSGPCRGCFTRKSFTLRHSKRNKFSKCSFATCFKEKVCKHGNRWTSSL</sequence>
<evidence type="ECO:0000313" key="10">
    <source>
        <dbReference type="Proteomes" id="UP001054945"/>
    </source>
</evidence>
<evidence type="ECO:0000256" key="4">
    <source>
        <dbReference type="ARBA" id="ARBA00022771"/>
    </source>
</evidence>
<dbReference type="GO" id="GO:0000978">
    <property type="term" value="F:RNA polymerase II cis-regulatory region sequence-specific DNA binding"/>
    <property type="evidence" value="ECO:0007669"/>
    <property type="project" value="TreeGrafter"/>
</dbReference>
<dbReference type="GO" id="GO:0005634">
    <property type="term" value="C:nucleus"/>
    <property type="evidence" value="ECO:0007669"/>
    <property type="project" value="UniProtKB-SubCell"/>
</dbReference>
<dbReference type="PROSITE" id="PS00028">
    <property type="entry name" value="ZINC_FINGER_C2H2_1"/>
    <property type="match status" value="3"/>
</dbReference>